<comment type="caution">
    <text evidence="6">The sequence shown here is derived from an EMBL/GenBank/DDBJ whole genome shotgun (WGS) entry which is preliminary data.</text>
</comment>
<evidence type="ECO:0000259" key="5">
    <source>
        <dbReference type="SMART" id="SM00732"/>
    </source>
</evidence>
<dbReference type="GO" id="GO:0016787">
    <property type="term" value="F:hydrolase activity"/>
    <property type="evidence" value="ECO:0007669"/>
    <property type="project" value="UniProtKB-KW"/>
</dbReference>
<keyword evidence="1" id="KW-0963">Cytoplasm</keyword>
<feature type="domain" description="YqgF/RNase H-like" evidence="5">
    <location>
        <begin position="27"/>
        <end position="127"/>
    </location>
</feature>
<evidence type="ECO:0000256" key="1">
    <source>
        <dbReference type="ARBA" id="ARBA00022490"/>
    </source>
</evidence>
<keyword evidence="4" id="KW-0378">Hydrolase</keyword>
<dbReference type="PANTHER" id="PTHR33317">
    <property type="entry name" value="POLYNUCLEOTIDYL TRANSFERASE, RIBONUCLEASE H-LIKE SUPERFAMILY PROTEIN"/>
    <property type="match status" value="1"/>
</dbReference>
<organism evidence="6 7">
    <name type="scientific">Dipteronia dyeriana</name>
    <dbReference type="NCBI Taxonomy" id="168575"/>
    <lineage>
        <taxon>Eukaryota</taxon>
        <taxon>Viridiplantae</taxon>
        <taxon>Streptophyta</taxon>
        <taxon>Embryophyta</taxon>
        <taxon>Tracheophyta</taxon>
        <taxon>Spermatophyta</taxon>
        <taxon>Magnoliopsida</taxon>
        <taxon>eudicotyledons</taxon>
        <taxon>Gunneridae</taxon>
        <taxon>Pentapetalae</taxon>
        <taxon>rosids</taxon>
        <taxon>malvids</taxon>
        <taxon>Sapindales</taxon>
        <taxon>Sapindaceae</taxon>
        <taxon>Hippocastanoideae</taxon>
        <taxon>Acereae</taxon>
        <taxon>Dipteronia</taxon>
    </lineage>
</organism>
<keyword evidence="7" id="KW-1185">Reference proteome</keyword>
<dbReference type="InterPro" id="IPR005227">
    <property type="entry name" value="YqgF"/>
</dbReference>
<dbReference type="Proteomes" id="UP001280121">
    <property type="component" value="Unassembled WGS sequence"/>
</dbReference>
<sequence>MKYLNPMDFYGEIFKDILKKEDYLKPGRLLGLDVSDKYVSLAVSDWKNKTAVPLRALDRLEINMDLMADMIQSLISEHNLVGFVVGIKHAKPMDAQTRNFIDHLCKTGKVQGLEYTIWEFGITSKPLVIQIVRSFRCVTECRICIQTASEIYIREFASALASAALGHVTNNYEKCYAVCALQGYLDCTNKMVKEDWD</sequence>
<dbReference type="GO" id="GO:0004518">
    <property type="term" value="F:nuclease activity"/>
    <property type="evidence" value="ECO:0007669"/>
    <property type="project" value="UniProtKB-KW"/>
</dbReference>
<keyword evidence="2" id="KW-0690">Ribosome biogenesis</keyword>
<dbReference type="Pfam" id="PF03652">
    <property type="entry name" value="RuvX"/>
    <property type="match status" value="1"/>
</dbReference>
<evidence type="ECO:0000313" key="6">
    <source>
        <dbReference type="EMBL" id="KAK2634476.1"/>
    </source>
</evidence>
<evidence type="ECO:0000256" key="4">
    <source>
        <dbReference type="ARBA" id="ARBA00022801"/>
    </source>
</evidence>
<dbReference type="InterPro" id="IPR012337">
    <property type="entry name" value="RNaseH-like_sf"/>
</dbReference>
<reference evidence="6" key="1">
    <citation type="journal article" date="2023" name="Plant J.">
        <title>Genome sequences and population genomics provide insights into the demographic history, inbreeding, and mutation load of two 'living fossil' tree species of Dipteronia.</title>
        <authorList>
            <person name="Feng Y."/>
            <person name="Comes H.P."/>
            <person name="Chen J."/>
            <person name="Zhu S."/>
            <person name="Lu R."/>
            <person name="Zhang X."/>
            <person name="Li P."/>
            <person name="Qiu J."/>
            <person name="Olsen K.M."/>
            <person name="Qiu Y."/>
        </authorList>
    </citation>
    <scope>NUCLEOTIDE SEQUENCE</scope>
    <source>
        <strain evidence="6">KIB01</strain>
    </source>
</reference>
<proteinExistence type="predicted"/>
<dbReference type="Gene3D" id="3.30.420.140">
    <property type="entry name" value="YqgF/RNase H-like domain"/>
    <property type="match status" value="1"/>
</dbReference>
<keyword evidence="3" id="KW-0540">Nuclease</keyword>
<evidence type="ECO:0000256" key="3">
    <source>
        <dbReference type="ARBA" id="ARBA00022722"/>
    </source>
</evidence>
<dbReference type="InterPro" id="IPR037027">
    <property type="entry name" value="YqgF/RNaseH-like_dom_sf"/>
</dbReference>
<dbReference type="GO" id="GO:0000967">
    <property type="term" value="P:rRNA 5'-end processing"/>
    <property type="evidence" value="ECO:0007669"/>
    <property type="project" value="TreeGrafter"/>
</dbReference>
<dbReference type="SMART" id="SM00732">
    <property type="entry name" value="YqgFc"/>
    <property type="match status" value="1"/>
</dbReference>
<dbReference type="SUPFAM" id="SSF53098">
    <property type="entry name" value="Ribonuclease H-like"/>
    <property type="match status" value="1"/>
</dbReference>
<accession>A0AAD9TEW3</accession>
<gene>
    <name evidence="6" type="ORF">Ddye_029268</name>
</gene>
<dbReference type="AlphaFoldDB" id="A0AAD9TEW3"/>
<protein>
    <recommendedName>
        <fullName evidence="5">YqgF/RNase H-like domain-containing protein</fullName>
    </recommendedName>
</protein>
<name>A0AAD9TEW3_9ROSI</name>
<evidence type="ECO:0000256" key="2">
    <source>
        <dbReference type="ARBA" id="ARBA00022517"/>
    </source>
</evidence>
<dbReference type="InterPro" id="IPR006641">
    <property type="entry name" value="YqgF/RNaseH-like_dom"/>
</dbReference>
<evidence type="ECO:0000313" key="7">
    <source>
        <dbReference type="Proteomes" id="UP001280121"/>
    </source>
</evidence>
<dbReference type="EMBL" id="JANJYI010000009">
    <property type="protein sequence ID" value="KAK2634476.1"/>
    <property type="molecule type" value="Genomic_DNA"/>
</dbReference>
<dbReference type="PANTHER" id="PTHR33317:SF1">
    <property type="entry name" value="POLYNUCLEOTIDYL TRANSFERASE, RIBONUCLEASE H-LIKE SUPERFAMILY PROTEIN"/>
    <property type="match status" value="1"/>
</dbReference>